<sequence length="38" mass="4207">MKPTLDTMSQESPSLRDQSLSSMLVIELSFQAGSVHVR</sequence>
<dbReference type="Proteomes" id="UP000018502">
    <property type="component" value="Unassembled WGS sequence"/>
</dbReference>
<protein>
    <submittedName>
        <fullName evidence="1">Uncharacterized protein</fullName>
    </submittedName>
</protein>
<dbReference type="EMBL" id="AYTF01000001">
    <property type="protein sequence ID" value="ESV65820.1"/>
    <property type="molecule type" value="Genomic_DNA"/>
</dbReference>
<dbReference type="AlphaFoldDB" id="A0A829MIC7"/>
<organism evidence="1 2">
    <name type="scientific">Mycobacteroides abscessus MAB_091912_2446</name>
    <dbReference type="NCBI Taxonomy" id="1335414"/>
    <lineage>
        <taxon>Bacteria</taxon>
        <taxon>Bacillati</taxon>
        <taxon>Actinomycetota</taxon>
        <taxon>Actinomycetes</taxon>
        <taxon>Mycobacteriales</taxon>
        <taxon>Mycobacteriaceae</taxon>
        <taxon>Mycobacteroides</taxon>
        <taxon>Mycobacteroides abscessus</taxon>
    </lineage>
</organism>
<evidence type="ECO:0000313" key="1">
    <source>
        <dbReference type="EMBL" id="ESV65820.1"/>
    </source>
</evidence>
<proteinExistence type="predicted"/>
<comment type="caution">
    <text evidence="1">The sequence shown here is derived from an EMBL/GenBank/DDBJ whole genome shotgun (WGS) entry which is preliminary data.</text>
</comment>
<reference evidence="1 2" key="1">
    <citation type="journal article" date="2014" name="Emerg. Infect. Dis.">
        <title>High-level Relatedness among Mycobacterium abscessus subsp. massiliense Strains from Widely Separated Outbreaks.</title>
        <authorList>
            <person name="Tettelin H."/>
            <person name="Davidson R.M."/>
            <person name="Agrawal S."/>
            <person name="Aitken M.L."/>
            <person name="Shallom S."/>
            <person name="Hasan N.A."/>
            <person name="Strong M."/>
            <person name="Nogueira de Moura V.C."/>
            <person name="De Groote M.A."/>
            <person name="Duarte R.S."/>
            <person name="Hine E."/>
            <person name="Parankush S."/>
            <person name="Su Q."/>
            <person name="Daugherty S.C."/>
            <person name="Fraser C.M."/>
            <person name="Brown-Elliott B.A."/>
            <person name="Wallace R.J.Jr."/>
            <person name="Holland S.M."/>
            <person name="Sampaio E.P."/>
            <person name="Olivier K.N."/>
            <person name="Jackson M."/>
            <person name="Zelazny A.M."/>
        </authorList>
    </citation>
    <scope>NUCLEOTIDE SEQUENCE [LARGE SCALE GENOMIC DNA]</scope>
    <source>
        <strain evidence="1 2">MAB_091912_2446</strain>
    </source>
</reference>
<name>A0A829MIC7_9MYCO</name>
<evidence type="ECO:0000313" key="2">
    <source>
        <dbReference type="Proteomes" id="UP000018502"/>
    </source>
</evidence>
<gene>
    <name evidence="1" type="ORF">L833_3213</name>
</gene>
<accession>A0A829MIC7</accession>